<organism evidence="1">
    <name type="scientific">bioreactor metagenome</name>
    <dbReference type="NCBI Taxonomy" id="1076179"/>
    <lineage>
        <taxon>unclassified sequences</taxon>
        <taxon>metagenomes</taxon>
        <taxon>ecological metagenomes</taxon>
    </lineage>
</organism>
<evidence type="ECO:0000313" key="1">
    <source>
        <dbReference type="EMBL" id="MPN53736.1"/>
    </source>
</evidence>
<sequence>MGTFFKAVKELFQVVDDLHIHLALGSLSSLDRFRNCVFLKILHFHLTGRDIDIQGFKIILIFLI</sequence>
<comment type="caution">
    <text evidence="1">The sequence shown here is derived from an EMBL/GenBank/DDBJ whole genome shotgun (WGS) entry which is preliminary data.</text>
</comment>
<dbReference type="AlphaFoldDB" id="A0A645IRK5"/>
<accession>A0A645IRK5</accession>
<proteinExistence type="predicted"/>
<reference evidence="1" key="1">
    <citation type="submission" date="2019-08" db="EMBL/GenBank/DDBJ databases">
        <authorList>
            <person name="Kucharzyk K."/>
            <person name="Murdoch R.W."/>
            <person name="Higgins S."/>
            <person name="Loffler F."/>
        </authorList>
    </citation>
    <scope>NUCLEOTIDE SEQUENCE</scope>
</reference>
<name>A0A645IRK5_9ZZZZ</name>
<dbReference type="EMBL" id="VSSQ01121186">
    <property type="protein sequence ID" value="MPN53736.1"/>
    <property type="molecule type" value="Genomic_DNA"/>
</dbReference>
<protein>
    <submittedName>
        <fullName evidence="1">Uncharacterized protein</fullName>
    </submittedName>
</protein>
<gene>
    <name evidence="1" type="ORF">SDC9_201402</name>
</gene>